<keyword evidence="3" id="KW-0804">Transcription</keyword>
<dbReference type="PANTHER" id="PTHR43537">
    <property type="entry name" value="TRANSCRIPTIONAL REGULATOR, GNTR FAMILY"/>
    <property type="match status" value="1"/>
</dbReference>
<dbReference type="Gene3D" id="1.20.120.530">
    <property type="entry name" value="GntR ligand-binding domain-like"/>
    <property type="match status" value="1"/>
</dbReference>
<dbReference type="RefSeq" id="WP_258731829.1">
    <property type="nucleotide sequence ID" value="NZ_JANTHZ010000002.1"/>
</dbReference>
<keyword evidence="6" id="KW-1185">Reference proteome</keyword>
<dbReference type="SUPFAM" id="SSF46785">
    <property type="entry name" value="Winged helix' DNA-binding domain"/>
    <property type="match status" value="1"/>
</dbReference>
<evidence type="ECO:0000256" key="1">
    <source>
        <dbReference type="ARBA" id="ARBA00023015"/>
    </source>
</evidence>
<dbReference type="PRINTS" id="PR00035">
    <property type="entry name" value="HTHGNTR"/>
</dbReference>
<comment type="caution">
    <text evidence="5">The sequence shown here is derived from an EMBL/GenBank/DDBJ whole genome shotgun (WGS) entry which is preliminary data.</text>
</comment>
<dbReference type="InterPro" id="IPR011711">
    <property type="entry name" value="GntR_C"/>
</dbReference>
<feature type="domain" description="HTH gntR-type" evidence="4">
    <location>
        <begin position="11"/>
        <end position="81"/>
    </location>
</feature>
<proteinExistence type="predicted"/>
<dbReference type="AlphaFoldDB" id="A0A9X2P9Y0"/>
<dbReference type="PROSITE" id="PS50949">
    <property type="entry name" value="HTH_GNTR"/>
    <property type="match status" value="1"/>
</dbReference>
<dbReference type="Pfam" id="PF00392">
    <property type="entry name" value="GntR"/>
    <property type="match status" value="1"/>
</dbReference>
<name>A0A9X2P9Y0_9HYPH</name>
<keyword evidence="2" id="KW-0238">DNA-binding</keyword>
<dbReference type="InterPro" id="IPR000524">
    <property type="entry name" value="Tscrpt_reg_HTH_GntR"/>
</dbReference>
<keyword evidence="1" id="KW-0805">Transcription regulation</keyword>
<dbReference type="SUPFAM" id="SSF48008">
    <property type="entry name" value="GntR ligand-binding domain-like"/>
    <property type="match status" value="1"/>
</dbReference>
<dbReference type="InterPro" id="IPR008920">
    <property type="entry name" value="TF_FadR/GntR_C"/>
</dbReference>
<dbReference type="GO" id="GO:0003700">
    <property type="term" value="F:DNA-binding transcription factor activity"/>
    <property type="evidence" value="ECO:0007669"/>
    <property type="project" value="InterPro"/>
</dbReference>
<dbReference type="EMBL" id="JANTHZ010000002">
    <property type="protein sequence ID" value="MCS0494789.1"/>
    <property type="molecule type" value="Genomic_DNA"/>
</dbReference>
<dbReference type="SMART" id="SM00895">
    <property type="entry name" value="FCD"/>
    <property type="match status" value="1"/>
</dbReference>
<dbReference type="InterPro" id="IPR036390">
    <property type="entry name" value="WH_DNA-bd_sf"/>
</dbReference>
<protein>
    <submittedName>
        <fullName evidence="5">FadR family transcriptional regulator</fullName>
    </submittedName>
</protein>
<reference evidence="5" key="1">
    <citation type="submission" date="2022-08" db="EMBL/GenBank/DDBJ databases">
        <authorList>
            <person name="Li F."/>
        </authorList>
    </citation>
    <scope>NUCLEOTIDE SEQUENCE</scope>
    <source>
        <strain evidence="5">MQZ15Z-1</strain>
    </source>
</reference>
<dbReference type="CDD" id="cd07377">
    <property type="entry name" value="WHTH_GntR"/>
    <property type="match status" value="1"/>
</dbReference>
<gene>
    <name evidence="5" type="ORF">NVS89_06735</name>
</gene>
<accession>A0A9X2P9Y0</accession>
<dbReference type="SMART" id="SM00345">
    <property type="entry name" value="HTH_GNTR"/>
    <property type="match status" value="1"/>
</dbReference>
<dbReference type="Proteomes" id="UP001151088">
    <property type="component" value="Unassembled WGS sequence"/>
</dbReference>
<evidence type="ECO:0000313" key="5">
    <source>
        <dbReference type="EMBL" id="MCS0494789.1"/>
    </source>
</evidence>
<sequence>MPIEIEPVVTTGVAKQIAENIRSAIMDGRLKSDERLPTESELAEQYGVSRPTIREALKRLAAQNLIRSRRGPAGGNFVARPQPDDLAEGLSSAVRLMVGVGAFDLDEIARTRMEMEAICCRLAADNRTDEHLARMRAELEVQRSHETSDVDFCASDVRFHRALVDAAGNRLLGFLMVTLIEALLPVSNLIAFLIPEREQIIAFHRAILAGLEAHDAEAAVEASNALIAYLRDRHERAIAVPRTRHAVQQAKS</sequence>
<dbReference type="Gene3D" id="1.10.10.10">
    <property type="entry name" value="Winged helix-like DNA-binding domain superfamily/Winged helix DNA-binding domain"/>
    <property type="match status" value="1"/>
</dbReference>
<evidence type="ECO:0000259" key="4">
    <source>
        <dbReference type="PROSITE" id="PS50949"/>
    </source>
</evidence>
<dbReference type="GO" id="GO:0003677">
    <property type="term" value="F:DNA binding"/>
    <property type="evidence" value="ECO:0007669"/>
    <property type="project" value="UniProtKB-KW"/>
</dbReference>
<evidence type="ECO:0000313" key="6">
    <source>
        <dbReference type="Proteomes" id="UP001151088"/>
    </source>
</evidence>
<organism evidence="5 6">
    <name type="scientific">Ancylobacter mangrovi</name>
    <dbReference type="NCBI Taxonomy" id="2972472"/>
    <lineage>
        <taxon>Bacteria</taxon>
        <taxon>Pseudomonadati</taxon>
        <taxon>Pseudomonadota</taxon>
        <taxon>Alphaproteobacteria</taxon>
        <taxon>Hyphomicrobiales</taxon>
        <taxon>Xanthobacteraceae</taxon>
        <taxon>Ancylobacter</taxon>
    </lineage>
</organism>
<dbReference type="Pfam" id="PF07729">
    <property type="entry name" value="FCD"/>
    <property type="match status" value="1"/>
</dbReference>
<evidence type="ECO:0000256" key="2">
    <source>
        <dbReference type="ARBA" id="ARBA00023125"/>
    </source>
</evidence>
<dbReference type="PANTHER" id="PTHR43537:SF5">
    <property type="entry name" value="UXU OPERON TRANSCRIPTIONAL REGULATOR"/>
    <property type="match status" value="1"/>
</dbReference>
<dbReference type="InterPro" id="IPR036388">
    <property type="entry name" value="WH-like_DNA-bd_sf"/>
</dbReference>
<evidence type="ECO:0000256" key="3">
    <source>
        <dbReference type="ARBA" id="ARBA00023163"/>
    </source>
</evidence>